<evidence type="ECO:0000256" key="1">
    <source>
        <dbReference type="SAM" id="Phobius"/>
    </source>
</evidence>
<feature type="transmembrane region" description="Helical" evidence="1">
    <location>
        <begin position="289"/>
        <end position="309"/>
    </location>
</feature>
<reference evidence="2 3" key="1">
    <citation type="journal article" date="2007" name="Proc. Natl. Acad. Sci. U.S.A.">
        <title>The tiny eukaryote Ostreococcus provides genomic insights into the paradox of plankton speciation.</title>
        <authorList>
            <person name="Palenik B."/>
            <person name="Grimwood J."/>
            <person name="Aerts A."/>
            <person name="Rouze P."/>
            <person name="Salamov A."/>
            <person name="Putnam N."/>
            <person name="Dupont C."/>
            <person name="Jorgensen R."/>
            <person name="Derelle E."/>
            <person name="Rombauts S."/>
            <person name="Zhou K."/>
            <person name="Otillar R."/>
            <person name="Merchant S.S."/>
            <person name="Podell S."/>
            <person name="Gaasterland T."/>
            <person name="Napoli C."/>
            <person name="Gendler K."/>
            <person name="Manuell A."/>
            <person name="Tai V."/>
            <person name="Vallon O."/>
            <person name="Piganeau G."/>
            <person name="Jancek S."/>
            <person name="Heijde M."/>
            <person name="Jabbari K."/>
            <person name="Bowler C."/>
            <person name="Lohr M."/>
            <person name="Robbens S."/>
            <person name="Werner G."/>
            <person name="Dubchak I."/>
            <person name="Pazour G.J."/>
            <person name="Ren Q."/>
            <person name="Paulsen I."/>
            <person name="Delwiche C."/>
            <person name="Schmutz J."/>
            <person name="Rokhsar D."/>
            <person name="Van de Peer Y."/>
            <person name="Moreau H."/>
            <person name="Grigoriev I.V."/>
        </authorList>
    </citation>
    <scope>NUCLEOTIDE SEQUENCE [LARGE SCALE GENOMIC DNA]</scope>
    <source>
        <strain evidence="2 3">CCE9901</strain>
    </source>
</reference>
<evidence type="ECO:0000313" key="3">
    <source>
        <dbReference type="Proteomes" id="UP000001568"/>
    </source>
</evidence>
<dbReference type="Gramene" id="ABO94516">
    <property type="protein sequence ID" value="ABO94516"/>
    <property type="gene ID" value="OSTLU_14317"/>
</dbReference>
<dbReference type="RefSeq" id="XP_001416223.1">
    <property type="nucleotide sequence ID" value="XM_001416186.1"/>
</dbReference>
<dbReference type="EMBL" id="CP000582">
    <property type="protein sequence ID" value="ABO94516.1"/>
    <property type="molecule type" value="Genomic_DNA"/>
</dbReference>
<dbReference type="SUPFAM" id="SSF48403">
    <property type="entry name" value="Ankyrin repeat"/>
    <property type="match status" value="1"/>
</dbReference>
<evidence type="ECO:0000313" key="2">
    <source>
        <dbReference type="EMBL" id="ABO94516.1"/>
    </source>
</evidence>
<gene>
    <name evidence="2" type="ORF">OSTLU_14317</name>
</gene>
<keyword evidence="1" id="KW-0472">Membrane</keyword>
<dbReference type="AlphaFoldDB" id="A4RSK9"/>
<dbReference type="GeneID" id="5000311"/>
<name>A4RSK9_OSTLU</name>
<keyword evidence="1" id="KW-1133">Transmembrane helix</keyword>
<evidence type="ECO:0008006" key="4">
    <source>
        <dbReference type="Google" id="ProtNLM"/>
    </source>
</evidence>
<protein>
    <recommendedName>
        <fullName evidence="4">Ankyrin repeat protein</fullName>
    </recommendedName>
</protein>
<dbReference type="HOGENOM" id="CLU_878228_0_0_1"/>
<sequence length="317" mass="34502">MPAIAPTYAQRRGPIRSSQFMDLVRAFGLNGVDRDLQHVIRALKAEERHDAAVLAVEMRNLRALRICHEEGAWLSAECLRAAIRVDDYGILMFLWQNKSPGFDEASMAAVAAFTGNARFITDFMKDLVDERTTSAAAAGGQLGCLRLAHSYGAPIKASAMLNAGERGHLNCLRFCVAVSGEDFTAADIERCANAVAAQGNDFIEIFQALQSAPAFRWNPNYLVVAASTGAFHMAQFILENGGRELNTNQARDVARAGRTSGHRACYELLDRNSSGRAKPSLREEAARDVAAVIFIAAAASVFVSTYRVLGRAFSRQD</sequence>
<accession>A4RSK9</accession>
<dbReference type="Proteomes" id="UP000001568">
    <property type="component" value="Chromosome 2"/>
</dbReference>
<dbReference type="KEGG" id="olu:OSTLU_14317"/>
<keyword evidence="3" id="KW-1185">Reference proteome</keyword>
<organism evidence="2 3">
    <name type="scientific">Ostreococcus lucimarinus (strain CCE9901)</name>
    <dbReference type="NCBI Taxonomy" id="436017"/>
    <lineage>
        <taxon>Eukaryota</taxon>
        <taxon>Viridiplantae</taxon>
        <taxon>Chlorophyta</taxon>
        <taxon>Mamiellophyceae</taxon>
        <taxon>Mamiellales</taxon>
        <taxon>Bathycoccaceae</taxon>
        <taxon>Ostreococcus</taxon>
    </lineage>
</organism>
<proteinExistence type="predicted"/>
<dbReference type="Gene3D" id="1.25.40.20">
    <property type="entry name" value="Ankyrin repeat-containing domain"/>
    <property type="match status" value="1"/>
</dbReference>
<dbReference type="InterPro" id="IPR036770">
    <property type="entry name" value="Ankyrin_rpt-contain_sf"/>
</dbReference>
<keyword evidence="1" id="KW-0812">Transmembrane</keyword>